<organism evidence="9 10">
    <name type="scientific">Arabis alpina</name>
    <name type="common">Alpine rock-cress</name>
    <dbReference type="NCBI Taxonomy" id="50452"/>
    <lineage>
        <taxon>Eukaryota</taxon>
        <taxon>Viridiplantae</taxon>
        <taxon>Streptophyta</taxon>
        <taxon>Embryophyta</taxon>
        <taxon>Tracheophyta</taxon>
        <taxon>Spermatophyta</taxon>
        <taxon>Magnoliopsida</taxon>
        <taxon>eudicotyledons</taxon>
        <taxon>Gunneridae</taxon>
        <taxon>Pentapetalae</taxon>
        <taxon>rosids</taxon>
        <taxon>malvids</taxon>
        <taxon>Brassicales</taxon>
        <taxon>Brassicaceae</taxon>
        <taxon>Arabideae</taxon>
        <taxon>Arabis</taxon>
    </lineage>
</organism>
<evidence type="ECO:0000256" key="3">
    <source>
        <dbReference type="ARBA" id="ARBA00022737"/>
    </source>
</evidence>
<feature type="domain" description="TIR" evidence="8">
    <location>
        <begin position="1"/>
        <end position="122"/>
    </location>
</feature>
<dbReference type="InterPro" id="IPR035897">
    <property type="entry name" value="Toll_tir_struct_dom_sf"/>
</dbReference>
<dbReference type="FunFam" id="1.10.8.430:FF:000002">
    <property type="entry name" value="Disease resistance protein (TIR-NBS-LRR class)"/>
    <property type="match status" value="1"/>
</dbReference>
<dbReference type="GO" id="GO:0007165">
    <property type="term" value="P:signal transduction"/>
    <property type="evidence" value="ECO:0007669"/>
    <property type="project" value="InterPro"/>
</dbReference>
<dbReference type="SUPFAM" id="SSF52540">
    <property type="entry name" value="P-loop containing nucleoside triphosphate hydrolases"/>
    <property type="match status" value="1"/>
</dbReference>
<keyword evidence="5" id="KW-0611">Plant defense</keyword>
<reference evidence="10" key="1">
    <citation type="journal article" date="2015" name="Nat. Plants">
        <title>Genome expansion of Arabis alpina linked with retrotransposition and reduced symmetric DNA methylation.</title>
        <authorList>
            <person name="Willing E.M."/>
            <person name="Rawat V."/>
            <person name="Mandakova T."/>
            <person name="Maumus F."/>
            <person name="James G.V."/>
            <person name="Nordstroem K.J."/>
            <person name="Becker C."/>
            <person name="Warthmann N."/>
            <person name="Chica C."/>
            <person name="Szarzynska B."/>
            <person name="Zytnicki M."/>
            <person name="Albani M.C."/>
            <person name="Kiefer C."/>
            <person name="Bergonzi S."/>
            <person name="Castaings L."/>
            <person name="Mateos J.L."/>
            <person name="Berns M.C."/>
            <person name="Bujdoso N."/>
            <person name="Piofczyk T."/>
            <person name="de Lorenzo L."/>
            <person name="Barrero-Sicilia C."/>
            <person name="Mateos I."/>
            <person name="Piednoel M."/>
            <person name="Hagmann J."/>
            <person name="Chen-Min-Tao R."/>
            <person name="Iglesias-Fernandez R."/>
            <person name="Schuster S.C."/>
            <person name="Alonso-Blanco C."/>
            <person name="Roudier F."/>
            <person name="Carbonero P."/>
            <person name="Paz-Ares J."/>
            <person name="Davis S.J."/>
            <person name="Pecinka A."/>
            <person name="Quesneville H."/>
            <person name="Colot V."/>
            <person name="Lysak M.A."/>
            <person name="Weigel D."/>
            <person name="Coupland G."/>
            <person name="Schneeberger K."/>
        </authorList>
    </citation>
    <scope>NUCLEOTIDE SEQUENCE [LARGE SCALE GENOMIC DNA]</scope>
    <source>
        <strain evidence="10">cv. Pajares</strain>
    </source>
</reference>
<sequence>MMSFRVSVGIRGSKIAVIFLSRNYASSKWCLDELVEIMKCREELGQTVMTIFYKVDPSHVKKLAGDFGKVFKKTCAGKSKEDIQRWREALVKVATIAGYDLSNWDNEAAMIEKIAMDVSNELINSAPSRDFDNLVGMRAHMENMNLFLRLNSNEVKMIGIWGPSGIGKSTIARALFSKHSHQFQLSVFMENIKRRYPNIQGYDEYSSKLQLQREFLSQIINHVDIKIHHLGVAQDRLKDKRVLVVLDDVDHSIQLEAMANETRWFGPGSRIIITTQDKKLLNAHGISHIYEVGFPREDQKSPYDSIIVFECFGFDFPLEIFCMYAFGQKSPYDGFENFAWEVTQLAGRLPLGLRVIGSYMKGRTKQEWKRELPRLRTSLDGEIVSVLEFGYNALHAEDKELFLYIACFFNKERIEKVEDHLAKNFSDVGQGLQVLAEKSLISIHRRYIDMHDLLARLGREIVRKQCIHDPGQRQILVDARDICKVLNNNTTTSGSLIGTVINFSEIEDELYRSDRVLERFSTLQFLRLNDGSCNQSHLPQSLNNLPHKVRLLDYENFWMTCLPSNFNPEFLVELKMSYSKLEKLWEGNKTIRNI</sequence>
<dbReference type="Gramene" id="KFK22095">
    <property type="protein sequence ID" value="KFK22095"/>
    <property type="gene ID" value="AALP_AAs73230U000200"/>
</dbReference>
<dbReference type="Pfam" id="PF07725">
    <property type="entry name" value="LRR_3"/>
    <property type="match status" value="1"/>
</dbReference>
<dbReference type="EMBL" id="KL992607">
    <property type="protein sequence ID" value="KFK22095.1"/>
    <property type="molecule type" value="Genomic_DNA"/>
</dbReference>
<dbReference type="InterPro" id="IPR036390">
    <property type="entry name" value="WH_DNA-bd_sf"/>
</dbReference>
<keyword evidence="10" id="KW-1185">Reference proteome</keyword>
<dbReference type="FunFam" id="3.40.50.10140:FF:000007">
    <property type="entry name" value="Disease resistance protein (TIR-NBS-LRR class)"/>
    <property type="match status" value="1"/>
</dbReference>
<proteinExistence type="predicted"/>
<dbReference type="Pfam" id="PF23282">
    <property type="entry name" value="WHD_ROQ1"/>
    <property type="match status" value="1"/>
</dbReference>
<keyword evidence="4" id="KW-0378">Hydrolase</keyword>
<dbReference type="GO" id="GO:0006952">
    <property type="term" value="P:defense response"/>
    <property type="evidence" value="ECO:0007669"/>
    <property type="project" value="UniProtKB-KW"/>
</dbReference>
<dbReference type="FunFam" id="3.40.50.300:FF:001002">
    <property type="entry name" value="Disease resistance protein (TIR-NBS-LRR class)"/>
    <property type="match status" value="1"/>
</dbReference>
<dbReference type="PRINTS" id="PR00364">
    <property type="entry name" value="DISEASERSIST"/>
</dbReference>
<dbReference type="InterPro" id="IPR011713">
    <property type="entry name" value="Leu-rich_rpt_3"/>
</dbReference>
<dbReference type="InterPro" id="IPR002182">
    <property type="entry name" value="NB-ARC"/>
</dbReference>
<evidence type="ECO:0000256" key="7">
    <source>
        <dbReference type="ARBA" id="ARBA00047304"/>
    </source>
</evidence>
<dbReference type="GO" id="GO:0061809">
    <property type="term" value="F:NAD+ nucleosidase activity, cyclic ADP-ribose generating"/>
    <property type="evidence" value="ECO:0007669"/>
    <property type="project" value="UniProtKB-EC"/>
</dbReference>
<dbReference type="InterPro" id="IPR042197">
    <property type="entry name" value="Apaf_helical"/>
</dbReference>
<comment type="catalytic activity">
    <reaction evidence="7">
        <text>NAD(+) + H2O = ADP-D-ribose + nicotinamide + H(+)</text>
        <dbReference type="Rhea" id="RHEA:16301"/>
        <dbReference type="ChEBI" id="CHEBI:15377"/>
        <dbReference type="ChEBI" id="CHEBI:15378"/>
        <dbReference type="ChEBI" id="CHEBI:17154"/>
        <dbReference type="ChEBI" id="CHEBI:57540"/>
        <dbReference type="ChEBI" id="CHEBI:57967"/>
        <dbReference type="EC" id="3.2.2.6"/>
    </reaction>
    <physiologicalReaction direction="left-to-right" evidence="7">
        <dbReference type="Rhea" id="RHEA:16302"/>
    </physiologicalReaction>
</comment>
<dbReference type="InterPro" id="IPR058192">
    <property type="entry name" value="WHD_ROQ1-like"/>
</dbReference>
<dbReference type="SUPFAM" id="SSF52200">
    <property type="entry name" value="Toll/Interleukin receptor TIR domain"/>
    <property type="match status" value="1"/>
</dbReference>
<name>A0A087FWU3_ARAAL</name>
<gene>
    <name evidence="9" type="ORF">AALP_AAs73230U000200</name>
</gene>
<evidence type="ECO:0000256" key="6">
    <source>
        <dbReference type="ARBA" id="ARBA00023027"/>
    </source>
</evidence>
<dbReference type="SMART" id="SM00255">
    <property type="entry name" value="TIR"/>
    <property type="match status" value="1"/>
</dbReference>
<dbReference type="OrthoDB" id="1045849at2759"/>
<dbReference type="EC" id="3.2.2.6" evidence="1"/>
<dbReference type="Gene3D" id="1.10.8.430">
    <property type="entry name" value="Helical domain of apoptotic protease-activating factors"/>
    <property type="match status" value="1"/>
</dbReference>
<dbReference type="Gene3D" id="3.40.50.10140">
    <property type="entry name" value="Toll/interleukin-1 receptor homology (TIR) domain"/>
    <property type="match status" value="1"/>
</dbReference>
<evidence type="ECO:0000313" key="9">
    <source>
        <dbReference type="EMBL" id="KFK22095.1"/>
    </source>
</evidence>
<dbReference type="PROSITE" id="PS50104">
    <property type="entry name" value="TIR"/>
    <property type="match status" value="1"/>
</dbReference>
<dbReference type="Pfam" id="PF01582">
    <property type="entry name" value="TIR"/>
    <property type="match status" value="1"/>
</dbReference>
<evidence type="ECO:0000256" key="2">
    <source>
        <dbReference type="ARBA" id="ARBA00022614"/>
    </source>
</evidence>
<dbReference type="OMA" id="MANETRW"/>
<dbReference type="GO" id="GO:0043531">
    <property type="term" value="F:ADP binding"/>
    <property type="evidence" value="ECO:0007669"/>
    <property type="project" value="InterPro"/>
</dbReference>
<evidence type="ECO:0000313" key="10">
    <source>
        <dbReference type="Proteomes" id="UP000029120"/>
    </source>
</evidence>
<dbReference type="Gene3D" id="3.40.50.300">
    <property type="entry name" value="P-loop containing nucleotide triphosphate hydrolases"/>
    <property type="match status" value="1"/>
</dbReference>
<dbReference type="PANTHER" id="PTHR11017:SF366">
    <property type="entry name" value="ADP-RIBOSYL CYCLASE_CYCLIC ADP-RIBOSE HYDROLASE"/>
    <property type="match status" value="1"/>
</dbReference>
<dbReference type="InterPro" id="IPR000157">
    <property type="entry name" value="TIR_dom"/>
</dbReference>
<dbReference type="Proteomes" id="UP000029120">
    <property type="component" value="Unassembled WGS sequence"/>
</dbReference>
<dbReference type="SUPFAM" id="SSF46785">
    <property type="entry name" value="Winged helix' DNA-binding domain"/>
    <property type="match status" value="1"/>
</dbReference>
<dbReference type="InterPro" id="IPR027417">
    <property type="entry name" value="P-loop_NTPase"/>
</dbReference>
<keyword evidence="6" id="KW-0520">NAD</keyword>
<evidence type="ECO:0000256" key="1">
    <source>
        <dbReference type="ARBA" id="ARBA00011982"/>
    </source>
</evidence>
<accession>A0A087FWU3</accession>
<dbReference type="InterPro" id="IPR044974">
    <property type="entry name" value="Disease_R_plants"/>
</dbReference>
<dbReference type="Pfam" id="PF00931">
    <property type="entry name" value="NB-ARC"/>
    <property type="match status" value="1"/>
</dbReference>
<dbReference type="PANTHER" id="PTHR11017">
    <property type="entry name" value="LEUCINE-RICH REPEAT-CONTAINING PROTEIN"/>
    <property type="match status" value="1"/>
</dbReference>
<keyword evidence="3" id="KW-0677">Repeat</keyword>
<dbReference type="AlphaFoldDB" id="A0A087FWU3"/>
<protein>
    <recommendedName>
        <fullName evidence="1">ADP-ribosyl cyclase/cyclic ADP-ribose hydrolase</fullName>
        <ecNumber evidence="1">3.2.2.6</ecNumber>
    </recommendedName>
</protein>
<evidence type="ECO:0000256" key="5">
    <source>
        <dbReference type="ARBA" id="ARBA00022821"/>
    </source>
</evidence>
<keyword evidence="2" id="KW-0433">Leucine-rich repeat</keyword>
<evidence type="ECO:0000259" key="8">
    <source>
        <dbReference type="PROSITE" id="PS50104"/>
    </source>
</evidence>
<evidence type="ECO:0000256" key="4">
    <source>
        <dbReference type="ARBA" id="ARBA00022801"/>
    </source>
</evidence>